<evidence type="ECO:0000259" key="1">
    <source>
        <dbReference type="Pfam" id="PF01966"/>
    </source>
</evidence>
<dbReference type="EMBL" id="FWXY01000017">
    <property type="protein sequence ID" value="SMC95410.1"/>
    <property type="molecule type" value="Genomic_DNA"/>
</dbReference>
<dbReference type="SUPFAM" id="SSF109604">
    <property type="entry name" value="HD-domain/PDEase-like"/>
    <property type="match status" value="1"/>
</dbReference>
<evidence type="ECO:0000313" key="3">
    <source>
        <dbReference type="Proteomes" id="UP000192418"/>
    </source>
</evidence>
<dbReference type="CDD" id="cd00077">
    <property type="entry name" value="HDc"/>
    <property type="match status" value="1"/>
</dbReference>
<dbReference type="STRING" id="1121400.SAMN02746065_1173"/>
<dbReference type="RefSeq" id="WP_084070186.1">
    <property type="nucleotide sequence ID" value="NZ_FWXY01000017.1"/>
</dbReference>
<name>A0A1W2DD59_9BACT</name>
<dbReference type="Proteomes" id="UP000192418">
    <property type="component" value="Unassembled WGS sequence"/>
</dbReference>
<dbReference type="InterPro" id="IPR003607">
    <property type="entry name" value="HD/PDEase_dom"/>
</dbReference>
<dbReference type="PANTHER" id="PTHR35795">
    <property type="entry name" value="SLR1885 PROTEIN"/>
    <property type="match status" value="1"/>
</dbReference>
<reference evidence="2 3" key="1">
    <citation type="submission" date="2017-04" db="EMBL/GenBank/DDBJ databases">
        <authorList>
            <person name="Afonso C.L."/>
            <person name="Miller P.J."/>
            <person name="Scott M.A."/>
            <person name="Spackman E."/>
            <person name="Goraichik I."/>
            <person name="Dimitrov K.M."/>
            <person name="Suarez D.L."/>
            <person name="Swayne D.E."/>
        </authorList>
    </citation>
    <scope>NUCLEOTIDE SEQUENCE [LARGE SCALE GENOMIC DNA]</scope>
    <source>
        <strain evidence="2 3">DSM 3385</strain>
    </source>
</reference>
<sequence>MKNHFKKVKMDENNPKWENSTSRIIDLYHRDDDIRSPFSRDYNRILHCPAYRRLKHKTQVFFATTNDHVCTRIEHVNHVTSVSYTITKYLGLNTELTNAIAIGHDLGHTPFGHAGETILSDITDEKFGITFWHEKNSLRIIDKTETLEDPWGFQRNLNLTYATRDGIICHCGEVDENAIFPREDCIDLESITKANEFRPYTWEGCVVKIADKISYLGRDIEDALVLNILDRSQLNELNDIIQQTGRTNTIEEINNTILIHDFIIDLCKNSSPESGIMISESSLKVMNLLKEFNYENIYRHKRLDVYKNYAKLIIESIFNTLDGLFDGKNTVNSIEKHKDTYPTLVKTFSEWLLKFGEPNEREADTNRYKNAVLYDIEKYEDYVLAAIDFISGMTDYFALKIFEELTTF</sequence>
<dbReference type="PANTHER" id="PTHR35795:SF1">
    <property type="entry name" value="BIS(5'-NUCLEOSYL)-TETRAPHOSPHATASE, SYMMETRICAL"/>
    <property type="match status" value="1"/>
</dbReference>
<organism evidence="2 3">
    <name type="scientific">Desulfocicer vacuolatum DSM 3385</name>
    <dbReference type="NCBI Taxonomy" id="1121400"/>
    <lineage>
        <taxon>Bacteria</taxon>
        <taxon>Pseudomonadati</taxon>
        <taxon>Thermodesulfobacteriota</taxon>
        <taxon>Desulfobacteria</taxon>
        <taxon>Desulfobacterales</taxon>
        <taxon>Desulfobacteraceae</taxon>
        <taxon>Desulfocicer</taxon>
    </lineage>
</organism>
<dbReference type="Gene3D" id="1.10.3210.10">
    <property type="entry name" value="Hypothetical protein af1432"/>
    <property type="match status" value="1"/>
</dbReference>
<dbReference type="AlphaFoldDB" id="A0A1W2DD59"/>
<dbReference type="OrthoDB" id="9803619at2"/>
<feature type="domain" description="HD" evidence="1">
    <location>
        <begin position="72"/>
        <end position="214"/>
    </location>
</feature>
<keyword evidence="3" id="KW-1185">Reference proteome</keyword>
<dbReference type="Pfam" id="PF01966">
    <property type="entry name" value="HD"/>
    <property type="match status" value="1"/>
</dbReference>
<protein>
    <submittedName>
        <fullName evidence="2">dGTPase</fullName>
    </submittedName>
</protein>
<evidence type="ECO:0000313" key="2">
    <source>
        <dbReference type="EMBL" id="SMC95410.1"/>
    </source>
</evidence>
<proteinExistence type="predicted"/>
<gene>
    <name evidence="2" type="ORF">SAMN02746065_1173</name>
</gene>
<dbReference type="InterPro" id="IPR051094">
    <property type="entry name" value="Diverse_Catalytic_Enzymes"/>
</dbReference>
<accession>A0A1W2DD59</accession>
<dbReference type="InterPro" id="IPR006674">
    <property type="entry name" value="HD_domain"/>
</dbReference>